<evidence type="ECO:0000259" key="5">
    <source>
        <dbReference type="PROSITE" id="PS50931"/>
    </source>
</evidence>
<dbReference type="PRINTS" id="PR00039">
    <property type="entry name" value="HTHLYSR"/>
</dbReference>
<dbReference type="InterPro" id="IPR005119">
    <property type="entry name" value="LysR_subst-bd"/>
</dbReference>
<dbReference type="Proteomes" id="UP000006786">
    <property type="component" value="Unassembled WGS sequence"/>
</dbReference>
<dbReference type="Gene3D" id="1.10.10.10">
    <property type="entry name" value="Winged helix-like DNA-binding domain superfamily/Winged helix DNA-binding domain"/>
    <property type="match status" value="1"/>
</dbReference>
<dbReference type="PANTHER" id="PTHR30346">
    <property type="entry name" value="TRANSCRIPTIONAL DUAL REGULATOR HCAR-RELATED"/>
    <property type="match status" value="1"/>
</dbReference>
<dbReference type="eggNOG" id="COG0583">
    <property type="taxonomic scope" value="Bacteria"/>
</dbReference>
<dbReference type="SUPFAM" id="SSF53850">
    <property type="entry name" value="Periplasmic binding protein-like II"/>
    <property type="match status" value="1"/>
</dbReference>
<dbReference type="InterPro" id="IPR036388">
    <property type="entry name" value="WH-like_DNA-bd_sf"/>
</dbReference>
<evidence type="ECO:0000313" key="7">
    <source>
        <dbReference type="Proteomes" id="UP000006786"/>
    </source>
</evidence>
<accession>K2MLL8</accession>
<dbReference type="AlphaFoldDB" id="K2MLL8"/>
<keyword evidence="3" id="KW-0238">DNA-binding</keyword>
<evidence type="ECO:0000313" key="6">
    <source>
        <dbReference type="EMBL" id="EKF18112.1"/>
    </source>
</evidence>
<comment type="caution">
    <text evidence="6">The sequence shown here is derived from an EMBL/GenBank/DDBJ whole genome shotgun (WGS) entry which is preliminary data.</text>
</comment>
<dbReference type="PROSITE" id="PS50931">
    <property type="entry name" value="HTH_LYSR"/>
    <property type="match status" value="1"/>
</dbReference>
<dbReference type="Pfam" id="PF03466">
    <property type="entry name" value="LysR_substrate"/>
    <property type="match status" value="1"/>
</dbReference>
<dbReference type="GO" id="GO:0032993">
    <property type="term" value="C:protein-DNA complex"/>
    <property type="evidence" value="ECO:0007669"/>
    <property type="project" value="TreeGrafter"/>
</dbReference>
<dbReference type="Gene3D" id="3.40.190.10">
    <property type="entry name" value="Periplasmic binding protein-like II"/>
    <property type="match status" value="2"/>
</dbReference>
<dbReference type="GO" id="GO:0003677">
    <property type="term" value="F:DNA binding"/>
    <property type="evidence" value="ECO:0007669"/>
    <property type="project" value="UniProtKB-KW"/>
</dbReference>
<protein>
    <submittedName>
        <fullName evidence="6">LysR family transcriptional regulator</fullName>
    </submittedName>
</protein>
<dbReference type="Pfam" id="PF00126">
    <property type="entry name" value="HTH_1"/>
    <property type="match status" value="1"/>
</dbReference>
<organism evidence="6 7">
    <name type="scientific">Nitratireductor pacificus pht-3B</name>
    <dbReference type="NCBI Taxonomy" id="391937"/>
    <lineage>
        <taxon>Bacteria</taxon>
        <taxon>Pseudomonadati</taxon>
        <taxon>Pseudomonadota</taxon>
        <taxon>Alphaproteobacteria</taxon>
        <taxon>Hyphomicrobiales</taxon>
        <taxon>Phyllobacteriaceae</taxon>
        <taxon>Nitratireductor</taxon>
    </lineage>
</organism>
<keyword evidence="2" id="KW-0805">Transcription regulation</keyword>
<reference evidence="6 7" key="1">
    <citation type="journal article" date="2012" name="J. Bacteriol.">
        <title>Genome Sequence of Nitratireductor pacificus Type Strain pht-3B.</title>
        <authorList>
            <person name="Lai Q."/>
            <person name="Li G."/>
            <person name="Shao Z."/>
        </authorList>
    </citation>
    <scope>NUCLEOTIDE SEQUENCE [LARGE SCALE GENOMIC DNA]</scope>
    <source>
        <strain evidence="7">pht-3B</strain>
    </source>
</reference>
<keyword evidence="4" id="KW-0804">Transcription</keyword>
<dbReference type="FunFam" id="1.10.10.10:FF:000001">
    <property type="entry name" value="LysR family transcriptional regulator"/>
    <property type="match status" value="1"/>
</dbReference>
<evidence type="ECO:0000256" key="4">
    <source>
        <dbReference type="ARBA" id="ARBA00023163"/>
    </source>
</evidence>
<dbReference type="GO" id="GO:0003700">
    <property type="term" value="F:DNA-binding transcription factor activity"/>
    <property type="evidence" value="ECO:0007669"/>
    <property type="project" value="InterPro"/>
</dbReference>
<evidence type="ECO:0000256" key="2">
    <source>
        <dbReference type="ARBA" id="ARBA00023015"/>
    </source>
</evidence>
<evidence type="ECO:0000256" key="3">
    <source>
        <dbReference type="ARBA" id="ARBA00023125"/>
    </source>
</evidence>
<dbReference type="InterPro" id="IPR036390">
    <property type="entry name" value="WH_DNA-bd_sf"/>
</dbReference>
<keyword evidence="7" id="KW-1185">Reference proteome</keyword>
<gene>
    <name evidence="6" type="ORF">NA2_14407</name>
</gene>
<sequence length="303" mass="32815">MMNRMIPELKTLAAIARYGTFAAAADRIGLTQSAVSGHMRRLERKLGFPLFVRTGRSAELNEAGQRILGRAHDILAMVDALGAPTDDAEPGGILRAGSIASAQPTIALRALVPFHEARPGYRVQLAPGTSLELLDRVDTGELDLAIIIHPDFGLPRHLKWTPLVREPFVLAMPPQMQGDDWRAIAAGNPFLRYNRVSFGGRLVDRLLERSGTAVRDWVEVDDIPTLLRMVVEGMGVAIVPDAEAYRNEMGQVRCLPLAGQEIVREIGIVSQRAGQDRAAALFIENCVEAGGHPAGRKGSSPPG</sequence>
<proteinExistence type="inferred from homology"/>
<evidence type="ECO:0000256" key="1">
    <source>
        <dbReference type="ARBA" id="ARBA00009437"/>
    </source>
</evidence>
<dbReference type="SUPFAM" id="SSF46785">
    <property type="entry name" value="Winged helix' DNA-binding domain"/>
    <property type="match status" value="1"/>
</dbReference>
<dbReference type="EMBL" id="AMRM01000016">
    <property type="protein sequence ID" value="EKF18112.1"/>
    <property type="molecule type" value="Genomic_DNA"/>
</dbReference>
<comment type="similarity">
    <text evidence="1">Belongs to the LysR transcriptional regulatory family.</text>
</comment>
<dbReference type="PANTHER" id="PTHR30346:SF17">
    <property type="entry name" value="LYSR FAMILY TRANSCRIPTIONAL REGULATOR"/>
    <property type="match status" value="1"/>
</dbReference>
<dbReference type="STRING" id="391937.NA2_14407"/>
<dbReference type="InterPro" id="IPR000847">
    <property type="entry name" value="LysR_HTH_N"/>
</dbReference>
<feature type="domain" description="HTH lysR-type" evidence="5">
    <location>
        <begin position="9"/>
        <end position="61"/>
    </location>
</feature>
<dbReference type="PATRIC" id="fig|391937.3.peg.2963"/>
<name>K2MLL8_9HYPH</name>